<dbReference type="Gene3D" id="1.10.490.10">
    <property type="entry name" value="Globins"/>
    <property type="match status" value="1"/>
</dbReference>
<dbReference type="InterPro" id="IPR012292">
    <property type="entry name" value="Globin/Proto"/>
</dbReference>
<comment type="caution">
    <text evidence="6">The sequence shown here is derived from an EMBL/GenBank/DDBJ whole genome shotgun (WGS) entry which is preliminary data.</text>
</comment>
<dbReference type="Proteomes" id="UP001596298">
    <property type="component" value="Unassembled WGS sequence"/>
</dbReference>
<gene>
    <name evidence="6" type="ORF">ACFQDH_04795</name>
</gene>
<sequence>MTTTDSSGAPRPTLYEHAGGRPMLRQLAEAQYRRCLTDPILIEIFGTESHPSHVDQLADWLTEVLGGPPLYTEQHGGHGGLLKRHANLAIQDRHRARFVEVFIEAADEVGLPADRQFRQRFLDYLEWGSNIAQEVSQPGADTSSNDPVPVWTWEPS</sequence>
<feature type="compositionally biased region" description="Polar residues" evidence="5">
    <location>
        <begin position="136"/>
        <end position="146"/>
    </location>
</feature>
<evidence type="ECO:0000256" key="1">
    <source>
        <dbReference type="ARBA" id="ARBA00022448"/>
    </source>
</evidence>
<dbReference type="Pfam" id="PF01152">
    <property type="entry name" value="Bac_globin"/>
    <property type="match status" value="1"/>
</dbReference>
<name>A0ABW2ACJ1_9MICO</name>
<feature type="region of interest" description="Disordered" evidence="5">
    <location>
        <begin position="136"/>
        <end position="156"/>
    </location>
</feature>
<keyword evidence="4" id="KW-0408">Iron</keyword>
<keyword evidence="3" id="KW-0479">Metal-binding</keyword>
<dbReference type="CDD" id="cd14775">
    <property type="entry name" value="TrHb2_O-like"/>
    <property type="match status" value="1"/>
</dbReference>
<dbReference type="EMBL" id="JBHSWH010000001">
    <property type="protein sequence ID" value="MFC6704604.1"/>
    <property type="molecule type" value="Genomic_DNA"/>
</dbReference>
<protein>
    <submittedName>
        <fullName evidence="6">Group II truncated hemoglobin</fullName>
    </submittedName>
</protein>
<accession>A0ABW2ACJ1</accession>
<organism evidence="6 7">
    <name type="scientific">Flexivirga alba</name>
    <dbReference type="NCBI Taxonomy" id="702742"/>
    <lineage>
        <taxon>Bacteria</taxon>
        <taxon>Bacillati</taxon>
        <taxon>Actinomycetota</taxon>
        <taxon>Actinomycetes</taxon>
        <taxon>Micrococcales</taxon>
        <taxon>Dermacoccaceae</taxon>
        <taxon>Flexivirga</taxon>
    </lineage>
</organism>
<dbReference type="SUPFAM" id="SSF46458">
    <property type="entry name" value="Globin-like"/>
    <property type="match status" value="1"/>
</dbReference>
<evidence type="ECO:0000256" key="2">
    <source>
        <dbReference type="ARBA" id="ARBA00022617"/>
    </source>
</evidence>
<dbReference type="InterPro" id="IPR001486">
    <property type="entry name" value="Hemoglobin_trunc"/>
</dbReference>
<evidence type="ECO:0000313" key="7">
    <source>
        <dbReference type="Proteomes" id="UP001596298"/>
    </source>
</evidence>
<evidence type="ECO:0000313" key="6">
    <source>
        <dbReference type="EMBL" id="MFC6704604.1"/>
    </source>
</evidence>
<proteinExistence type="predicted"/>
<evidence type="ECO:0000256" key="4">
    <source>
        <dbReference type="ARBA" id="ARBA00023004"/>
    </source>
</evidence>
<reference evidence="7" key="1">
    <citation type="journal article" date="2019" name="Int. J. Syst. Evol. Microbiol.">
        <title>The Global Catalogue of Microorganisms (GCM) 10K type strain sequencing project: providing services to taxonomists for standard genome sequencing and annotation.</title>
        <authorList>
            <consortium name="The Broad Institute Genomics Platform"/>
            <consortium name="The Broad Institute Genome Sequencing Center for Infectious Disease"/>
            <person name="Wu L."/>
            <person name="Ma J."/>
        </authorList>
    </citation>
    <scope>NUCLEOTIDE SEQUENCE [LARGE SCALE GENOMIC DNA]</scope>
    <source>
        <strain evidence="7">CCUG 58127</strain>
    </source>
</reference>
<evidence type="ECO:0000256" key="3">
    <source>
        <dbReference type="ARBA" id="ARBA00022723"/>
    </source>
</evidence>
<keyword evidence="7" id="KW-1185">Reference proteome</keyword>
<dbReference type="InterPro" id="IPR009050">
    <property type="entry name" value="Globin-like_sf"/>
</dbReference>
<evidence type="ECO:0000256" key="5">
    <source>
        <dbReference type="SAM" id="MobiDB-lite"/>
    </source>
</evidence>
<keyword evidence="1" id="KW-0813">Transport</keyword>
<dbReference type="RefSeq" id="WP_382398988.1">
    <property type="nucleotide sequence ID" value="NZ_JBHSWH010000001.1"/>
</dbReference>
<keyword evidence="2" id="KW-0349">Heme</keyword>